<name>A0A429ZZT7_9ENTE</name>
<evidence type="ECO:0000313" key="3">
    <source>
        <dbReference type="Proteomes" id="UP000287857"/>
    </source>
</evidence>
<dbReference type="EMBL" id="NGJS01000004">
    <property type="protein sequence ID" value="RST99544.1"/>
    <property type="molecule type" value="Genomic_DNA"/>
</dbReference>
<sequence length="73" mass="8256">MDISDSGYVGLSILVVIWSIITGIQAILSYGTAYRYTKRGGDNGVALFGWFIVFQLASYIPFLGYYFWKKSKK</sequence>
<dbReference type="Proteomes" id="UP000287857">
    <property type="component" value="Unassembled WGS sequence"/>
</dbReference>
<gene>
    <name evidence="2" type="ORF">CBF37_04245</name>
</gene>
<keyword evidence="3" id="KW-1185">Reference proteome</keyword>
<feature type="transmembrane region" description="Helical" evidence="1">
    <location>
        <begin position="7"/>
        <end position="28"/>
    </location>
</feature>
<dbReference type="OrthoDB" id="3194897at2"/>
<comment type="caution">
    <text evidence="2">The sequence shown here is derived from an EMBL/GenBank/DDBJ whole genome shotgun (WGS) entry which is preliminary data.</text>
</comment>
<evidence type="ECO:0008006" key="4">
    <source>
        <dbReference type="Google" id="ProtNLM"/>
    </source>
</evidence>
<keyword evidence="1" id="KW-1133">Transmembrane helix</keyword>
<evidence type="ECO:0000256" key="1">
    <source>
        <dbReference type="SAM" id="Phobius"/>
    </source>
</evidence>
<reference evidence="2 3" key="1">
    <citation type="submission" date="2017-05" db="EMBL/GenBank/DDBJ databases">
        <title>Vagococcus spp. assemblies.</title>
        <authorList>
            <person name="Gulvik C.A."/>
        </authorList>
    </citation>
    <scope>NUCLEOTIDE SEQUENCE [LARGE SCALE GENOMIC DNA]</scope>
    <source>
        <strain evidence="2 3">SS1995</strain>
    </source>
</reference>
<feature type="transmembrane region" description="Helical" evidence="1">
    <location>
        <begin position="48"/>
        <end position="68"/>
    </location>
</feature>
<keyword evidence="1" id="KW-0812">Transmembrane</keyword>
<organism evidence="2 3">
    <name type="scientific">Vagococcus vulneris</name>
    <dbReference type="NCBI Taxonomy" id="1977869"/>
    <lineage>
        <taxon>Bacteria</taxon>
        <taxon>Bacillati</taxon>
        <taxon>Bacillota</taxon>
        <taxon>Bacilli</taxon>
        <taxon>Lactobacillales</taxon>
        <taxon>Enterococcaceae</taxon>
        <taxon>Vagococcus</taxon>
    </lineage>
</organism>
<protein>
    <recommendedName>
        <fullName evidence="4">Cardiolipin synthase N-terminal domain-containing protein</fullName>
    </recommendedName>
</protein>
<evidence type="ECO:0000313" key="2">
    <source>
        <dbReference type="EMBL" id="RST99544.1"/>
    </source>
</evidence>
<dbReference type="AlphaFoldDB" id="A0A429ZZT7"/>
<proteinExistence type="predicted"/>
<dbReference type="RefSeq" id="WP_125983482.1">
    <property type="nucleotide sequence ID" value="NZ_NGJS01000004.1"/>
</dbReference>
<keyword evidence="1" id="KW-0472">Membrane</keyword>
<accession>A0A429ZZT7</accession>